<keyword evidence="1" id="KW-0175">Coiled coil</keyword>
<reference evidence="2" key="1">
    <citation type="submission" date="2023-06" db="EMBL/GenBank/DDBJ databases">
        <authorList>
            <consortium name="Lawrence Berkeley National Laboratory"/>
            <person name="Ahrendt S."/>
            <person name="Sahu N."/>
            <person name="Indic B."/>
            <person name="Wong-Bajracharya J."/>
            <person name="Merenyi Z."/>
            <person name="Ke H.-M."/>
            <person name="Monk M."/>
            <person name="Kocsube S."/>
            <person name="Drula E."/>
            <person name="Lipzen A."/>
            <person name="Balint B."/>
            <person name="Henrissat B."/>
            <person name="Andreopoulos B."/>
            <person name="Martin F.M."/>
            <person name="Harder C.B."/>
            <person name="Rigling D."/>
            <person name="Ford K.L."/>
            <person name="Foster G.D."/>
            <person name="Pangilinan J."/>
            <person name="Papanicolaou A."/>
            <person name="Barry K."/>
            <person name="LaButti K."/>
            <person name="Viragh M."/>
            <person name="Koriabine M."/>
            <person name="Yan M."/>
            <person name="Riley R."/>
            <person name="Champramary S."/>
            <person name="Plett K.L."/>
            <person name="Tsai I.J."/>
            <person name="Slot J."/>
            <person name="Sipos G."/>
            <person name="Plett J."/>
            <person name="Nagy L.G."/>
            <person name="Grigoriev I.V."/>
        </authorList>
    </citation>
    <scope>NUCLEOTIDE SEQUENCE</scope>
    <source>
        <strain evidence="2">HWK02</strain>
    </source>
</reference>
<dbReference type="AlphaFoldDB" id="A0AA39Q400"/>
<gene>
    <name evidence="2" type="ORF">EDD18DRAFT_1170256</name>
</gene>
<feature type="coiled-coil region" evidence="1">
    <location>
        <begin position="91"/>
        <end position="132"/>
    </location>
</feature>
<evidence type="ECO:0000313" key="3">
    <source>
        <dbReference type="Proteomes" id="UP001175228"/>
    </source>
</evidence>
<protein>
    <submittedName>
        <fullName evidence="2">Uncharacterized protein</fullName>
    </submittedName>
</protein>
<comment type="caution">
    <text evidence="2">The sequence shown here is derived from an EMBL/GenBank/DDBJ whole genome shotgun (WGS) entry which is preliminary data.</text>
</comment>
<keyword evidence="3" id="KW-1185">Reference proteome</keyword>
<evidence type="ECO:0000256" key="1">
    <source>
        <dbReference type="SAM" id="Coils"/>
    </source>
</evidence>
<organism evidence="2 3">
    <name type="scientific">Armillaria luteobubalina</name>
    <dbReference type="NCBI Taxonomy" id="153913"/>
    <lineage>
        <taxon>Eukaryota</taxon>
        <taxon>Fungi</taxon>
        <taxon>Dikarya</taxon>
        <taxon>Basidiomycota</taxon>
        <taxon>Agaricomycotina</taxon>
        <taxon>Agaricomycetes</taxon>
        <taxon>Agaricomycetidae</taxon>
        <taxon>Agaricales</taxon>
        <taxon>Marasmiineae</taxon>
        <taxon>Physalacriaceae</taxon>
        <taxon>Armillaria</taxon>
    </lineage>
</organism>
<evidence type="ECO:0000313" key="2">
    <source>
        <dbReference type="EMBL" id="KAK0495661.1"/>
    </source>
</evidence>
<name>A0AA39Q400_9AGAR</name>
<dbReference type="Proteomes" id="UP001175228">
    <property type="component" value="Unassembled WGS sequence"/>
</dbReference>
<dbReference type="EMBL" id="JAUEPU010000017">
    <property type="protein sequence ID" value="KAK0495661.1"/>
    <property type="molecule type" value="Genomic_DNA"/>
</dbReference>
<sequence length="463" mass="52215">MDPSIGLSQLPDEVYQCLLALGLPPAVTLQQFTRLYRGPLADILVFLTKSMLGKTDVVKARGRIHGIKAGGKAKPHTIKAFSSEDRSRFRLAGIKKTYALYQKELDELLAAAEETQHKITDLRNQLRDSRNAAFLLAILEKKELTRRNRIEEITALLRRLKEALYQRQSSQLSVSLPPEIDGKQISKRRKTHSRDVLMNTEAYCVTLSRVALSGKPKLNQDHLSRLKIMMQKHLSSRDAQIEATIANIMRWARKCAHEKVKYRSTLRNTDVVSDADLDQAESHVRNSEAVLQRLCQHSASLLFAINPHIQFMAAFRFSTIPVLGKSLDSKAYPRGYLDDQRRLLVQQVPSDSVTDNEAFVKNTKQALKTSQAVNVPKLLQDLEQLILSIDKRRRITALASSLPLSTEIYEEPLLRHRADGQKIEDAATALLKRKLAKTNMGTGIVKDIEVLLDEAKFVVGRST</sequence>
<proteinExistence type="predicted"/>
<accession>A0AA39Q400</accession>